<dbReference type="Proteomes" id="UP000289152">
    <property type="component" value="Unassembled WGS sequence"/>
</dbReference>
<dbReference type="VEuPathDB" id="FungiDB:TREMEDRAFT_61339"/>
<dbReference type="AlphaFoldDB" id="A0A4Q1BSC8"/>
<evidence type="ECO:0000313" key="3">
    <source>
        <dbReference type="Proteomes" id="UP000289152"/>
    </source>
</evidence>
<organism evidence="2 3">
    <name type="scientific">Tremella mesenterica</name>
    <name type="common">Jelly fungus</name>
    <dbReference type="NCBI Taxonomy" id="5217"/>
    <lineage>
        <taxon>Eukaryota</taxon>
        <taxon>Fungi</taxon>
        <taxon>Dikarya</taxon>
        <taxon>Basidiomycota</taxon>
        <taxon>Agaricomycotina</taxon>
        <taxon>Tremellomycetes</taxon>
        <taxon>Tremellales</taxon>
        <taxon>Tremellaceae</taxon>
        <taxon>Tremella</taxon>
    </lineage>
</organism>
<evidence type="ECO:0000256" key="1">
    <source>
        <dbReference type="SAM" id="MobiDB-lite"/>
    </source>
</evidence>
<feature type="region of interest" description="Disordered" evidence="1">
    <location>
        <begin position="328"/>
        <end position="354"/>
    </location>
</feature>
<evidence type="ECO:0000313" key="2">
    <source>
        <dbReference type="EMBL" id="RXK40860.1"/>
    </source>
</evidence>
<reference evidence="2 3" key="1">
    <citation type="submission" date="2016-06" db="EMBL/GenBank/DDBJ databases">
        <title>Evolution of pathogenesis and genome organization in the Tremellales.</title>
        <authorList>
            <person name="Cuomo C."/>
            <person name="Litvintseva A."/>
            <person name="Heitman J."/>
            <person name="Chen Y."/>
            <person name="Sun S."/>
            <person name="Springer D."/>
            <person name="Dromer F."/>
            <person name="Young S."/>
            <person name="Zeng Q."/>
            <person name="Chapman S."/>
            <person name="Gujja S."/>
            <person name="Saif S."/>
            <person name="Birren B."/>
        </authorList>
    </citation>
    <scope>NUCLEOTIDE SEQUENCE [LARGE SCALE GENOMIC DNA]</scope>
    <source>
        <strain evidence="2 3">ATCC 28783</strain>
    </source>
</reference>
<sequence>MAQSLSFPRVPLTSPSCHPAACWRDDSRRLTFPDTPPITSLRTIPEPHEIFRLFSSLRTGTLTFAWNYRPTAIEGRFCYVDRGHQRSLLVPSQKDLDYFVDCWSHEDSTIRRPQDKSSVEVFSKPTDQDVLTESHRLEIEYLLDSHIPDSCFECAQISAWMNGQVIRQPVLVLLKPGAAAEYDQKNGESKETGGQSGSEGTVAYFRGFNERGERVAALLPTEEALAHWYEYNWPQHQVMETVALPGADGTMTEEQSSGTDGELADAINSLIMNAEDADRHSGPFSREMYHPPCGPDDRKTVTSHTPHSHFQKSSKISHLLNALSGGFGAQTPASSDQGLSSGIDPFNMTSILST</sequence>
<feature type="compositionally biased region" description="Polar residues" evidence="1">
    <location>
        <begin position="331"/>
        <end position="340"/>
    </location>
</feature>
<accession>A0A4Q1BSC8</accession>
<protein>
    <submittedName>
        <fullName evidence="2">Uncharacterized protein</fullName>
    </submittedName>
</protein>
<comment type="caution">
    <text evidence="2">The sequence shown here is derived from an EMBL/GenBank/DDBJ whole genome shotgun (WGS) entry which is preliminary data.</text>
</comment>
<name>A0A4Q1BSC8_TREME</name>
<proteinExistence type="predicted"/>
<gene>
    <name evidence="2" type="ORF">M231_01919</name>
</gene>
<dbReference type="EMBL" id="SDIL01000014">
    <property type="protein sequence ID" value="RXK40860.1"/>
    <property type="molecule type" value="Genomic_DNA"/>
</dbReference>
<dbReference type="InParanoid" id="A0A4Q1BSC8"/>
<keyword evidence="3" id="KW-1185">Reference proteome</keyword>